<dbReference type="STRING" id="98403.A0A151GSJ0"/>
<comment type="caution">
    <text evidence="7">The sequence shown here is derived from an EMBL/GenBank/DDBJ whole genome shotgun (WGS) entry which is preliminary data.</text>
</comment>
<dbReference type="GeneID" id="63713861"/>
<dbReference type="GO" id="GO:0008270">
    <property type="term" value="F:zinc ion binding"/>
    <property type="evidence" value="ECO:0007669"/>
    <property type="project" value="InterPro"/>
</dbReference>
<keyword evidence="4" id="KW-0804">Transcription</keyword>
<evidence type="ECO:0000256" key="2">
    <source>
        <dbReference type="ARBA" id="ARBA00023015"/>
    </source>
</evidence>
<dbReference type="SUPFAM" id="SSF57701">
    <property type="entry name" value="Zn2/Cys6 DNA-binding domain"/>
    <property type="match status" value="1"/>
</dbReference>
<reference evidence="7 8" key="1">
    <citation type="journal article" date="2016" name="Sci. Rep.">
        <title>Insights into Adaptations to a Near-Obligate Nematode Endoparasitic Lifestyle from the Finished Genome of Drechmeria coniospora.</title>
        <authorList>
            <person name="Zhang L."/>
            <person name="Zhou Z."/>
            <person name="Guo Q."/>
            <person name="Fokkens L."/>
            <person name="Miskei M."/>
            <person name="Pocsi I."/>
            <person name="Zhang W."/>
            <person name="Chen M."/>
            <person name="Wang L."/>
            <person name="Sun Y."/>
            <person name="Donzelli B.G."/>
            <person name="Gibson D.M."/>
            <person name="Nelson D.R."/>
            <person name="Luo J.G."/>
            <person name="Rep M."/>
            <person name="Liu H."/>
            <person name="Yang S."/>
            <person name="Wang J."/>
            <person name="Krasnoff S.B."/>
            <person name="Xu Y."/>
            <person name="Molnar I."/>
            <person name="Lin M."/>
        </authorList>
    </citation>
    <scope>NUCLEOTIDE SEQUENCE [LARGE SCALE GENOMIC DNA]</scope>
    <source>
        <strain evidence="7 8">ARSEF 6962</strain>
    </source>
</reference>
<evidence type="ECO:0000313" key="7">
    <source>
        <dbReference type="EMBL" id="KYK60084.1"/>
    </source>
</evidence>
<name>A0A151GSJ0_DRECN</name>
<protein>
    <recommendedName>
        <fullName evidence="6">Zn(2)-C6 fungal-type domain-containing protein</fullName>
    </recommendedName>
</protein>
<evidence type="ECO:0000256" key="4">
    <source>
        <dbReference type="ARBA" id="ARBA00023163"/>
    </source>
</evidence>
<dbReference type="PROSITE" id="PS00463">
    <property type="entry name" value="ZN2_CY6_FUNGAL_1"/>
    <property type="match status" value="1"/>
</dbReference>
<dbReference type="AlphaFoldDB" id="A0A151GSJ0"/>
<evidence type="ECO:0000259" key="6">
    <source>
        <dbReference type="PROSITE" id="PS00463"/>
    </source>
</evidence>
<dbReference type="InterPro" id="IPR051089">
    <property type="entry name" value="prtT"/>
</dbReference>
<proteinExistence type="predicted"/>
<dbReference type="InterPro" id="IPR036864">
    <property type="entry name" value="Zn2-C6_fun-type_DNA-bd_sf"/>
</dbReference>
<keyword evidence="8" id="KW-1185">Reference proteome</keyword>
<dbReference type="PANTHER" id="PTHR31845">
    <property type="entry name" value="FINGER DOMAIN PROTEIN, PUTATIVE-RELATED"/>
    <property type="match status" value="1"/>
</dbReference>
<dbReference type="Proteomes" id="UP000076580">
    <property type="component" value="Chromosome 01"/>
</dbReference>
<feature type="domain" description="Zn(2)-C6 fungal-type" evidence="6">
    <location>
        <begin position="11"/>
        <end position="44"/>
    </location>
</feature>
<dbReference type="InParanoid" id="A0A151GSJ0"/>
<dbReference type="GO" id="GO:0005634">
    <property type="term" value="C:nucleus"/>
    <property type="evidence" value="ECO:0007669"/>
    <property type="project" value="UniProtKB-SubCell"/>
</dbReference>
<dbReference type="PANTHER" id="PTHR31845:SF10">
    <property type="entry name" value="ZN(II)2CYS6 TRANSCRIPTION FACTOR (EUROFUNG)"/>
    <property type="match status" value="1"/>
</dbReference>
<dbReference type="Gene3D" id="4.10.240.10">
    <property type="entry name" value="Zn(2)-C6 fungal-type DNA-binding domain"/>
    <property type="match status" value="1"/>
</dbReference>
<dbReference type="GO" id="GO:0000976">
    <property type="term" value="F:transcription cis-regulatory region binding"/>
    <property type="evidence" value="ECO:0007669"/>
    <property type="project" value="TreeGrafter"/>
</dbReference>
<keyword evidence="2" id="KW-0805">Transcription regulation</keyword>
<keyword evidence="5" id="KW-0539">Nucleus</keyword>
<keyword evidence="3" id="KW-0238">DNA-binding</keyword>
<evidence type="ECO:0000256" key="1">
    <source>
        <dbReference type="ARBA" id="ARBA00004123"/>
    </source>
</evidence>
<dbReference type="EMBL" id="LAYC01000001">
    <property type="protein sequence ID" value="KYK60084.1"/>
    <property type="molecule type" value="Genomic_DNA"/>
</dbReference>
<accession>A0A151GSJ0</accession>
<evidence type="ECO:0000313" key="8">
    <source>
        <dbReference type="Proteomes" id="UP000076580"/>
    </source>
</evidence>
<organism evidence="7 8">
    <name type="scientific">Drechmeria coniospora</name>
    <name type="common">Nematophagous fungus</name>
    <name type="synonym">Meria coniospora</name>
    <dbReference type="NCBI Taxonomy" id="98403"/>
    <lineage>
        <taxon>Eukaryota</taxon>
        <taxon>Fungi</taxon>
        <taxon>Dikarya</taxon>
        <taxon>Ascomycota</taxon>
        <taxon>Pezizomycotina</taxon>
        <taxon>Sordariomycetes</taxon>
        <taxon>Hypocreomycetidae</taxon>
        <taxon>Hypocreales</taxon>
        <taxon>Ophiocordycipitaceae</taxon>
        <taxon>Drechmeria</taxon>
    </lineage>
</organism>
<dbReference type="GO" id="GO:0000981">
    <property type="term" value="F:DNA-binding transcription factor activity, RNA polymerase II-specific"/>
    <property type="evidence" value="ECO:0007669"/>
    <property type="project" value="InterPro"/>
</dbReference>
<comment type="subcellular location">
    <subcellularLocation>
        <location evidence="1">Nucleus</location>
    </subcellularLocation>
</comment>
<dbReference type="RefSeq" id="XP_040659436.1">
    <property type="nucleotide sequence ID" value="XM_040798553.1"/>
</dbReference>
<sequence length="564" mass="62101">MQAPAHKGPKACTTCAKAKARCILSAGSGDGAKCERCYRLKKDCYSRAPAPPRIKKRPKRSRVAELEKRLNELSSQFDGGQNQLGATRTAAMMPKPTPKIPEKGEMLNLEHLFPSPSSTSAESESAAWSPEALRSWESPWPLPGEAGVLLEQYHDAFAHLFPFVPVPNVTAAELRTERPFLWKAVMMASCIFDAARQAKLGEELLADIGKAAVVDGERSLDLLQGLEVLVAWFHCALKSSQVTNLLFLARSMCVNLNSMSYGSGDGDAKYGSLDCARAYAGVYYINTLVFTTNKRTDVLMDTAQLETYCSLVETRMEYPSDLYLIKLIKIQQIAQTISLAMAFNPAMPATSLPPMVVVDLFRDQLDTFRATLPASLVENQTLQCHTSIAELLLADMAISDQHCSASNMALADRLQLLWACVRSLRAFFKVRFAGSEIERPRFLTLIASDLAYAFITGIKLLTLSVPGWNVDDIGSELPLDQILGRQIQDLDEIITKRKGGMLSTDKSGLEDPLERLLRLLRTAQELVALQLSGVTPQEIAQEIVQDLSGEKWQDLVADSTVLVP</sequence>
<gene>
    <name evidence="7" type="ORF">DCS_01218</name>
</gene>
<evidence type="ECO:0000256" key="5">
    <source>
        <dbReference type="ARBA" id="ARBA00023242"/>
    </source>
</evidence>
<dbReference type="InterPro" id="IPR001138">
    <property type="entry name" value="Zn2Cys6_DnaBD"/>
</dbReference>
<evidence type="ECO:0000256" key="3">
    <source>
        <dbReference type="ARBA" id="ARBA00023125"/>
    </source>
</evidence>